<sequence length="245" mass="28511">MADDEAFLQQELEISPIVTGLHDTLSERDREVLRKTTECYGILKDLALYAEELNSESFLPPINEVRDAFDHLMRMYSVLFGLRGGDGEYIKENLDAVFRHVYRASFDYLDYIRIYQKDYMHQRLEGISQQTIVNLFPEYYREILPEIESCLEDIPLYKASKDIGKPDMETVERYHAKVLKLRDYCAQINKMAPALIEAESKLREEVEQRERKESEIRRVEAWKYLLFTIIGAIIGGIIGALVLAG</sequence>
<keyword evidence="1" id="KW-1133">Transmembrane helix</keyword>
<keyword evidence="1" id="KW-0812">Transmembrane</keyword>
<protein>
    <submittedName>
        <fullName evidence="2">Uncharacterized protein</fullName>
    </submittedName>
</protein>
<evidence type="ECO:0000313" key="2">
    <source>
        <dbReference type="EMBL" id="CVK33911.1"/>
    </source>
</evidence>
<dbReference type="EMBL" id="LT158599">
    <property type="protein sequence ID" value="CVK33911.1"/>
    <property type="molecule type" value="Genomic_DNA"/>
</dbReference>
<dbReference type="KEGG" id="mema:MMAB1_2698"/>
<dbReference type="RefSeq" id="WP_062265094.1">
    <property type="nucleotide sequence ID" value="NZ_LT158599.1"/>
</dbReference>
<dbReference type="Proteomes" id="UP000069850">
    <property type="component" value="Chromosome 1"/>
</dbReference>
<evidence type="ECO:0000256" key="1">
    <source>
        <dbReference type="SAM" id="Phobius"/>
    </source>
</evidence>
<gene>
    <name evidence="2" type="ORF">MMAB1_2698</name>
</gene>
<dbReference type="GeneID" id="27138283"/>
<dbReference type="AlphaFoldDB" id="A0A0X3BPF5"/>
<organism evidence="2 3">
    <name type="scientific">Methanoculleus bourgensis</name>
    <dbReference type="NCBI Taxonomy" id="83986"/>
    <lineage>
        <taxon>Archaea</taxon>
        <taxon>Methanobacteriati</taxon>
        <taxon>Methanobacteriota</taxon>
        <taxon>Stenosarchaea group</taxon>
        <taxon>Methanomicrobia</taxon>
        <taxon>Methanomicrobiales</taxon>
        <taxon>Methanomicrobiaceae</taxon>
        <taxon>Methanoculleus</taxon>
    </lineage>
</organism>
<keyword evidence="1" id="KW-0472">Membrane</keyword>
<dbReference type="OrthoDB" id="385738at2157"/>
<accession>A0A0X3BPF5</accession>
<name>A0A0X3BPF5_9EURY</name>
<reference evidence="2 3" key="1">
    <citation type="submission" date="2016-01" db="EMBL/GenBank/DDBJ databases">
        <authorList>
            <person name="Manzoor S."/>
        </authorList>
    </citation>
    <scope>NUCLEOTIDE SEQUENCE [LARGE SCALE GENOMIC DNA]</scope>
    <source>
        <strain evidence="2">Methanoculleus sp MAB1</strain>
    </source>
</reference>
<proteinExistence type="predicted"/>
<feature type="transmembrane region" description="Helical" evidence="1">
    <location>
        <begin position="221"/>
        <end position="244"/>
    </location>
</feature>
<evidence type="ECO:0000313" key="3">
    <source>
        <dbReference type="Proteomes" id="UP000069850"/>
    </source>
</evidence>